<dbReference type="GO" id="GO:0005886">
    <property type="term" value="C:plasma membrane"/>
    <property type="evidence" value="ECO:0007669"/>
    <property type="project" value="TreeGrafter"/>
</dbReference>
<feature type="transmembrane region" description="Helical" evidence="9">
    <location>
        <begin position="52"/>
        <end position="75"/>
    </location>
</feature>
<evidence type="ECO:0000256" key="3">
    <source>
        <dbReference type="ARBA" id="ARBA00022989"/>
    </source>
</evidence>
<organism evidence="11 12">
    <name type="scientific">Lymnaea stagnalis</name>
    <name type="common">Great pond snail</name>
    <name type="synonym">Helix stagnalis</name>
    <dbReference type="NCBI Taxonomy" id="6523"/>
    <lineage>
        <taxon>Eukaryota</taxon>
        <taxon>Metazoa</taxon>
        <taxon>Spiralia</taxon>
        <taxon>Lophotrochozoa</taxon>
        <taxon>Mollusca</taxon>
        <taxon>Gastropoda</taxon>
        <taxon>Heterobranchia</taxon>
        <taxon>Euthyneura</taxon>
        <taxon>Panpulmonata</taxon>
        <taxon>Hygrophila</taxon>
        <taxon>Lymnaeoidea</taxon>
        <taxon>Lymnaeidae</taxon>
        <taxon>Lymnaea</taxon>
    </lineage>
</organism>
<dbReference type="GO" id="GO:0004930">
    <property type="term" value="F:G protein-coupled receptor activity"/>
    <property type="evidence" value="ECO:0007669"/>
    <property type="project" value="UniProtKB-KW"/>
</dbReference>
<dbReference type="InterPro" id="IPR000276">
    <property type="entry name" value="GPCR_Rhodpsn"/>
</dbReference>
<evidence type="ECO:0000256" key="1">
    <source>
        <dbReference type="ARBA" id="ARBA00004141"/>
    </source>
</evidence>
<feature type="transmembrane region" description="Helical" evidence="9">
    <location>
        <begin position="134"/>
        <end position="156"/>
    </location>
</feature>
<dbReference type="CDD" id="cd14978">
    <property type="entry name" value="7tmA_FMRFamide_R-like"/>
    <property type="match status" value="1"/>
</dbReference>
<keyword evidence="6" id="KW-0675">Receptor</keyword>
<feature type="domain" description="G-protein coupled receptors family 1 profile" evidence="10">
    <location>
        <begin position="32"/>
        <end position="354"/>
    </location>
</feature>
<evidence type="ECO:0000256" key="8">
    <source>
        <dbReference type="SAM" id="MobiDB-lite"/>
    </source>
</evidence>
<accession>A0AAV2HWU0</accession>
<evidence type="ECO:0000259" key="10">
    <source>
        <dbReference type="PROSITE" id="PS50262"/>
    </source>
</evidence>
<sequence>MSTDQEMTEISRVDKQLNIYVSPIMVILSWIGNVLSIMILRRKAFRSMPMSVYLRFLAVMDAGTVVTGLLPRFVVALTGYDVRGTNELSCQFQVYTVYVFTELSAWTLVIVTTERVISIVRPHKVKLLCTKHTSYAALLVATIFLAGANIPIFFFFGQAPLPSESKSSTDVIQQYPNSAVTGGGALVANRTVVEFLPCGIKGDNQFKQTWFVTHFLKQSLLPFVILFVFNIVIIVSLIKRRNSFKTKYANDAVKSAANDAVNDSKEHLDAPGNADKSHVAQKRPNMASRKDTSICLMLVTVNAVFLICNFPIGIYQQVEPTLPREVVASHGNTLLYTFLVFILYLNNTLNFVLYCVSGSRFRTELWSMCQCQKQV</sequence>
<dbReference type="Gene3D" id="1.20.1070.10">
    <property type="entry name" value="Rhodopsin 7-helix transmembrane proteins"/>
    <property type="match status" value="1"/>
</dbReference>
<comment type="subcellular location">
    <subcellularLocation>
        <location evidence="1">Membrane</location>
        <topology evidence="1">Multi-pass membrane protein</topology>
    </subcellularLocation>
</comment>
<name>A0AAV2HWU0_LYMST</name>
<dbReference type="PANTHER" id="PTHR24243">
    <property type="entry name" value="G-PROTEIN COUPLED RECEPTOR"/>
    <property type="match status" value="1"/>
</dbReference>
<dbReference type="Pfam" id="PF00001">
    <property type="entry name" value="7tm_1"/>
    <property type="match status" value="1"/>
</dbReference>
<feature type="region of interest" description="Disordered" evidence="8">
    <location>
        <begin position="264"/>
        <end position="285"/>
    </location>
</feature>
<evidence type="ECO:0000256" key="9">
    <source>
        <dbReference type="SAM" id="Phobius"/>
    </source>
</evidence>
<evidence type="ECO:0000256" key="4">
    <source>
        <dbReference type="ARBA" id="ARBA00023040"/>
    </source>
</evidence>
<dbReference type="PRINTS" id="PR00237">
    <property type="entry name" value="GPCRRHODOPSN"/>
</dbReference>
<dbReference type="PANTHER" id="PTHR24243:SF230">
    <property type="entry name" value="G-PROTEIN COUPLED RECEPTORS FAMILY 1 PROFILE DOMAIN-CONTAINING PROTEIN"/>
    <property type="match status" value="1"/>
</dbReference>
<feature type="transmembrane region" description="Helical" evidence="9">
    <location>
        <begin position="95"/>
        <end position="113"/>
    </location>
</feature>
<evidence type="ECO:0000256" key="2">
    <source>
        <dbReference type="ARBA" id="ARBA00022692"/>
    </source>
</evidence>
<protein>
    <recommendedName>
        <fullName evidence="10">G-protein coupled receptors family 1 profile domain-containing protein</fullName>
    </recommendedName>
</protein>
<evidence type="ECO:0000313" key="11">
    <source>
        <dbReference type="EMBL" id="CAL1537161.1"/>
    </source>
</evidence>
<dbReference type="PROSITE" id="PS50262">
    <property type="entry name" value="G_PROTEIN_RECEP_F1_2"/>
    <property type="match status" value="1"/>
</dbReference>
<feature type="transmembrane region" description="Helical" evidence="9">
    <location>
        <begin position="220"/>
        <end position="238"/>
    </location>
</feature>
<evidence type="ECO:0000256" key="6">
    <source>
        <dbReference type="ARBA" id="ARBA00023170"/>
    </source>
</evidence>
<keyword evidence="4" id="KW-0297">G-protein coupled receptor</keyword>
<feature type="transmembrane region" description="Helical" evidence="9">
    <location>
        <begin position="20"/>
        <end position="40"/>
    </location>
</feature>
<gene>
    <name evidence="11" type="ORF">GSLYS_00011074001</name>
</gene>
<feature type="transmembrane region" description="Helical" evidence="9">
    <location>
        <begin position="292"/>
        <end position="314"/>
    </location>
</feature>
<keyword evidence="5 9" id="KW-0472">Membrane</keyword>
<evidence type="ECO:0000256" key="7">
    <source>
        <dbReference type="ARBA" id="ARBA00023224"/>
    </source>
</evidence>
<keyword evidence="7" id="KW-0807">Transducer</keyword>
<comment type="caution">
    <text evidence="11">The sequence shown here is derived from an EMBL/GenBank/DDBJ whole genome shotgun (WGS) entry which is preliminary data.</text>
</comment>
<evidence type="ECO:0000313" key="12">
    <source>
        <dbReference type="Proteomes" id="UP001497497"/>
    </source>
</evidence>
<dbReference type="AlphaFoldDB" id="A0AAV2HWU0"/>
<proteinExistence type="predicted"/>
<dbReference type="SUPFAM" id="SSF81321">
    <property type="entry name" value="Family A G protein-coupled receptor-like"/>
    <property type="match status" value="1"/>
</dbReference>
<keyword evidence="2 9" id="KW-0812">Transmembrane</keyword>
<keyword evidence="12" id="KW-1185">Reference proteome</keyword>
<dbReference type="InterPro" id="IPR017452">
    <property type="entry name" value="GPCR_Rhodpsn_7TM"/>
</dbReference>
<evidence type="ECO:0000256" key="5">
    <source>
        <dbReference type="ARBA" id="ARBA00023136"/>
    </source>
</evidence>
<keyword evidence="3 9" id="KW-1133">Transmembrane helix</keyword>
<dbReference type="Proteomes" id="UP001497497">
    <property type="component" value="Unassembled WGS sequence"/>
</dbReference>
<dbReference type="EMBL" id="CAXITT010000251">
    <property type="protein sequence ID" value="CAL1537161.1"/>
    <property type="molecule type" value="Genomic_DNA"/>
</dbReference>
<reference evidence="11 12" key="1">
    <citation type="submission" date="2024-04" db="EMBL/GenBank/DDBJ databases">
        <authorList>
            <consortium name="Genoscope - CEA"/>
            <person name="William W."/>
        </authorList>
    </citation>
    <scope>NUCLEOTIDE SEQUENCE [LARGE SCALE GENOMIC DNA]</scope>
</reference>
<feature type="transmembrane region" description="Helical" evidence="9">
    <location>
        <begin position="334"/>
        <end position="356"/>
    </location>
</feature>